<keyword evidence="5" id="KW-0547">Nucleotide-binding</keyword>
<dbReference type="CDD" id="cd06155">
    <property type="entry name" value="eu_AANH_C_1"/>
    <property type="match status" value="1"/>
</dbReference>
<dbReference type="GO" id="GO:0017178">
    <property type="term" value="F:diphthine-ammonia ligase activity"/>
    <property type="evidence" value="ECO:0007669"/>
    <property type="project" value="UniProtKB-EC"/>
</dbReference>
<dbReference type="PANTHER" id="PTHR12196:SF2">
    <property type="entry name" value="DIPHTHINE--AMMONIA LIGASE"/>
    <property type="match status" value="1"/>
</dbReference>
<evidence type="ECO:0000256" key="1">
    <source>
        <dbReference type="ARBA" id="ARBA00005156"/>
    </source>
</evidence>
<feature type="domain" description="Diphthamide synthase" evidence="10">
    <location>
        <begin position="26"/>
        <end position="221"/>
    </location>
</feature>
<gene>
    <name evidence="11" type="ORF">K493DRAFT_263323</name>
</gene>
<dbReference type="PANTHER" id="PTHR12196">
    <property type="entry name" value="DOMAIN OF UNKNOWN FUNCTION 71 DUF71 -CONTAINING PROTEIN"/>
    <property type="match status" value="1"/>
</dbReference>
<dbReference type="InterPro" id="IPR035959">
    <property type="entry name" value="RutC-like_sf"/>
</dbReference>
<evidence type="ECO:0000256" key="7">
    <source>
        <dbReference type="ARBA" id="ARBA00029814"/>
    </source>
</evidence>
<dbReference type="NCBIfam" id="TIGR00290">
    <property type="entry name" value="MJ0570_dom"/>
    <property type="match status" value="1"/>
</dbReference>
<dbReference type="FunFam" id="3.90.1490.10:FF:000001">
    <property type="entry name" value="Diphthine--ammonia ligase"/>
    <property type="match status" value="1"/>
</dbReference>
<dbReference type="SUPFAM" id="SSF55298">
    <property type="entry name" value="YjgF-like"/>
    <property type="match status" value="2"/>
</dbReference>
<comment type="caution">
    <text evidence="11">The sequence shown here is derived from an EMBL/GenBank/DDBJ whole genome shotgun (WGS) entry which is preliminary data.</text>
</comment>
<evidence type="ECO:0000313" key="11">
    <source>
        <dbReference type="EMBL" id="ORX92572.1"/>
    </source>
</evidence>
<keyword evidence="12" id="KW-1185">Reference proteome</keyword>
<dbReference type="Pfam" id="PF01902">
    <property type="entry name" value="Diphthami_syn_2"/>
    <property type="match status" value="1"/>
</dbReference>
<comment type="pathway">
    <text evidence="1">Protein modification; peptidyl-diphthamide biosynthesis.</text>
</comment>
<dbReference type="CDD" id="cd01994">
    <property type="entry name" value="AANH_PF0828-like"/>
    <property type="match status" value="1"/>
</dbReference>
<evidence type="ECO:0000256" key="3">
    <source>
        <dbReference type="ARBA" id="ARBA00018426"/>
    </source>
</evidence>
<dbReference type="Gene3D" id="3.90.1490.10">
    <property type="entry name" value="putative n-type atp pyrophosphatase, domain 2"/>
    <property type="match status" value="1"/>
</dbReference>
<protein>
    <recommendedName>
        <fullName evidence="3">Diphthine--ammonia ligase</fullName>
        <ecNumber evidence="2">6.3.1.14</ecNumber>
    </recommendedName>
    <alternativeName>
        <fullName evidence="7">Diphthamide synthase</fullName>
    </alternativeName>
    <alternativeName>
        <fullName evidence="8">Diphthamide synthetase</fullName>
    </alternativeName>
</protein>
<dbReference type="GO" id="GO:0005524">
    <property type="term" value="F:ATP binding"/>
    <property type="evidence" value="ECO:0007669"/>
    <property type="project" value="UniProtKB-KW"/>
</dbReference>
<sequence length="708" mass="78974">MMQCVANGHEIVALANLRPPPESGKDELDSFMFQTVGHDIIDFYSECMQLPLYRHSITGSSVLQTMDYTVTLNDETEDLLALLSEVKSKHPEVEGVSVGAILSNYQRIRVEHVCSRLGLTSLAYLWRQDQHALLEAMIRANVNAVLIKVAAIGLKPTHLGKSIGQLYDYLNKMNNLYDLHVCGEGGEYETFTLDCPLFKKRIVLDEVETIIHSDDAFATVAYLRVKKAHVEDKDEEEIYTPTEKIVSSIVHGEDEDLLMSLQSLSAPSYKDSPKVRFESGSESADNHISSSENPPFYAFGNSNAYRQSIQSNPPSTIEEETELCMKDIQEQLVSRKLSLGDIATVNVYVDDMASFAQVNQAYKRYFGINPPSRACVQLNLPSPHRVQIDCIAAKRMCTAGEAQAAQVERDTLHVQGLSYWAPANIGPYSQAVVVQNQIYVAGQIGLIPSSLSLPGGSDDSESFFTEAVLSLRHISQIAEIFACNIEKRAALCICYVSEKRWLPLCQQIWESRLKLKEDCVLPPFCAVVVPALPRSAKIEWQTILFNGVPKICDPDSDSDSESGTHYVEHNACPILSEREITNEYKETGLMCRVKARQWTFMNLCTAVATLHLASEAEEIALSSPDRLIQQLMQEIYVPIDRFEKIGWKAVLQLRIFHLDCMSGESLRTAMARYLTAKHVEELPVIHLIPVAALPDGGYISVCVQATVE</sequence>
<proteinExistence type="predicted"/>
<evidence type="ECO:0000256" key="4">
    <source>
        <dbReference type="ARBA" id="ARBA00022598"/>
    </source>
</evidence>
<keyword evidence="6" id="KW-0067">ATP-binding</keyword>
<evidence type="ECO:0000256" key="6">
    <source>
        <dbReference type="ARBA" id="ARBA00022840"/>
    </source>
</evidence>
<evidence type="ECO:0000256" key="2">
    <source>
        <dbReference type="ARBA" id="ARBA00012089"/>
    </source>
</evidence>
<keyword evidence="4" id="KW-0436">Ligase</keyword>
<dbReference type="InterPro" id="IPR014729">
    <property type="entry name" value="Rossmann-like_a/b/a_fold"/>
</dbReference>
<dbReference type="Gene3D" id="3.40.50.620">
    <property type="entry name" value="HUPs"/>
    <property type="match status" value="1"/>
</dbReference>
<dbReference type="AlphaFoldDB" id="A0A1Y1Y3F9"/>
<dbReference type="FunFam" id="3.40.50.620:FF:000145">
    <property type="entry name" value="ATP-binding domain containing protein"/>
    <property type="match status" value="1"/>
</dbReference>
<dbReference type="EMBL" id="MCFE01000269">
    <property type="protein sequence ID" value="ORX92572.1"/>
    <property type="molecule type" value="Genomic_DNA"/>
</dbReference>
<evidence type="ECO:0000256" key="8">
    <source>
        <dbReference type="ARBA" id="ARBA00031552"/>
    </source>
</evidence>
<evidence type="ECO:0000256" key="9">
    <source>
        <dbReference type="ARBA" id="ARBA00048108"/>
    </source>
</evidence>
<dbReference type="InterPro" id="IPR006175">
    <property type="entry name" value="YjgF/YER057c/UK114"/>
</dbReference>
<dbReference type="EC" id="6.3.1.14" evidence="2"/>
<evidence type="ECO:0000313" key="12">
    <source>
        <dbReference type="Proteomes" id="UP000193498"/>
    </source>
</evidence>
<comment type="catalytic activity">
    <reaction evidence="9">
        <text>diphthine-[translation elongation factor 2] + NH4(+) + ATP = diphthamide-[translation elongation factor 2] + AMP + diphosphate + H(+)</text>
        <dbReference type="Rhea" id="RHEA:19753"/>
        <dbReference type="Rhea" id="RHEA-COMP:10172"/>
        <dbReference type="Rhea" id="RHEA-COMP:10174"/>
        <dbReference type="ChEBI" id="CHEBI:15378"/>
        <dbReference type="ChEBI" id="CHEBI:16692"/>
        <dbReference type="ChEBI" id="CHEBI:28938"/>
        <dbReference type="ChEBI" id="CHEBI:30616"/>
        <dbReference type="ChEBI" id="CHEBI:33019"/>
        <dbReference type="ChEBI" id="CHEBI:82696"/>
        <dbReference type="ChEBI" id="CHEBI:456215"/>
        <dbReference type="EC" id="6.3.1.14"/>
    </reaction>
</comment>
<dbReference type="Proteomes" id="UP000193498">
    <property type="component" value="Unassembled WGS sequence"/>
</dbReference>
<evidence type="ECO:0000256" key="5">
    <source>
        <dbReference type="ARBA" id="ARBA00022741"/>
    </source>
</evidence>
<dbReference type="InterPro" id="IPR030662">
    <property type="entry name" value="DPH6/MJ0570"/>
</dbReference>
<dbReference type="STRING" id="1314790.A0A1Y1Y3F9"/>
<organism evidence="11 12">
    <name type="scientific">Basidiobolus meristosporus CBS 931.73</name>
    <dbReference type="NCBI Taxonomy" id="1314790"/>
    <lineage>
        <taxon>Eukaryota</taxon>
        <taxon>Fungi</taxon>
        <taxon>Fungi incertae sedis</taxon>
        <taxon>Zoopagomycota</taxon>
        <taxon>Entomophthoromycotina</taxon>
        <taxon>Basidiobolomycetes</taxon>
        <taxon>Basidiobolales</taxon>
        <taxon>Basidiobolaceae</taxon>
        <taxon>Basidiobolus</taxon>
    </lineage>
</organism>
<dbReference type="InParanoid" id="A0A1Y1Y3F9"/>
<dbReference type="OrthoDB" id="686384at2759"/>
<dbReference type="SUPFAM" id="SSF52402">
    <property type="entry name" value="Adenine nucleotide alpha hydrolases-like"/>
    <property type="match status" value="1"/>
</dbReference>
<reference evidence="11 12" key="1">
    <citation type="submission" date="2016-07" db="EMBL/GenBank/DDBJ databases">
        <title>Pervasive Adenine N6-methylation of Active Genes in Fungi.</title>
        <authorList>
            <consortium name="DOE Joint Genome Institute"/>
            <person name="Mondo S.J."/>
            <person name="Dannebaum R.O."/>
            <person name="Kuo R.C."/>
            <person name="Labutti K."/>
            <person name="Haridas S."/>
            <person name="Kuo A."/>
            <person name="Salamov A."/>
            <person name="Ahrendt S.R."/>
            <person name="Lipzen A."/>
            <person name="Sullivan W."/>
            <person name="Andreopoulos W.B."/>
            <person name="Clum A."/>
            <person name="Lindquist E."/>
            <person name="Daum C."/>
            <person name="Ramamoorthy G.K."/>
            <person name="Gryganskyi A."/>
            <person name="Culley D."/>
            <person name="Magnuson J.K."/>
            <person name="James T.Y."/>
            <person name="O'Malley M.A."/>
            <person name="Stajich J.E."/>
            <person name="Spatafora J.W."/>
            <person name="Visel A."/>
            <person name="Grigoriev I.V."/>
        </authorList>
    </citation>
    <scope>NUCLEOTIDE SEQUENCE [LARGE SCALE GENOMIC DNA]</scope>
    <source>
        <strain evidence="11 12">CBS 931.73</strain>
    </source>
</reference>
<evidence type="ECO:0000259" key="10">
    <source>
        <dbReference type="Pfam" id="PF01902"/>
    </source>
</evidence>
<dbReference type="InterPro" id="IPR002761">
    <property type="entry name" value="Diphthami_syn_dom"/>
</dbReference>
<dbReference type="CDD" id="cd06156">
    <property type="entry name" value="eu_AANH_C_2"/>
    <property type="match status" value="1"/>
</dbReference>
<dbReference type="GO" id="GO:0017183">
    <property type="term" value="P:protein histidyl modification to diphthamide"/>
    <property type="evidence" value="ECO:0007669"/>
    <property type="project" value="TreeGrafter"/>
</dbReference>
<dbReference type="FunCoup" id="A0A1Y1Y3F9">
    <property type="interactions" value="48"/>
</dbReference>
<name>A0A1Y1Y3F9_9FUNG</name>
<accession>A0A1Y1Y3F9</accession>
<dbReference type="Pfam" id="PF01042">
    <property type="entry name" value="Ribonuc_L-PSP"/>
    <property type="match status" value="2"/>
</dbReference>
<dbReference type="Gene3D" id="3.30.1330.40">
    <property type="entry name" value="RutC-like"/>
    <property type="match status" value="2"/>
</dbReference>